<keyword evidence="3" id="KW-1185">Reference proteome</keyword>
<keyword evidence="1" id="KW-0472">Membrane</keyword>
<feature type="transmembrane region" description="Helical" evidence="1">
    <location>
        <begin position="75"/>
        <end position="98"/>
    </location>
</feature>
<accession>A0A2S0MFI9</accession>
<proteinExistence type="predicted"/>
<evidence type="ECO:0000313" key="2">
    <source>
        <dbReference type="EMBL" id="AVO34638.1"/>
    </source>
</evidence>
<organism evidence="2 3">
    <name type="scientific">Ottowia oryzae</name>
    <dbReference type="NCBI Taxonomy" id="2109914"/>
    <lineage>
        <taxon>Bacteria</taxon>
        <taxon>Pseudomonadati</taxon>
        <taxon>Pseudomonadota</taxon>
        <taxon>Betaproteobacteria</taxon>
        <taxon>Burkholderiales</taxon>
        <taxon>Comamonadaceae</taxon>
        <taxon>Ottowia</taxon>
    </lineage>
</organism>
<evidence type="ECO:0000256" key="1">
    <source>
        <dbReference type="SAM" id="Phobius"/>
    </source>
</evidence>
<gene>
    <name evidence="2" type="ORF">C6570_10680</name>
</gene>
<dbReference type="KEGG" id="otk:C6570_10680"/>
<sequence>MREELLQLLSVAGTLAGLSITAVALLHSVGQKQTSSTIADDVLVLSALLFLLCTYAIFIALRTRRPGWARRLEQVADVLFLLAMTGMVASGFIMVYTLL</sequence>
<dbReference type="Proteomes" id="UP000239709">
    <property type="component" value="Chromosome"/>
</dbReference>
<feature type="transmembrane region" description="Helical" evidence="1">
    <location>
        <begin position="42"/>
        <end position="63"/>
    </location>
</feature>
<protein>
    <submittedName>
        <fullName evidence="2">Uncharacterized protein</fullName>
    </submittedName>
</protein>
<keyword evidence="1" id="KW-1133">Transmembrane helix</keyword>
<keyword evidence="1" id="KW-0812">Transmembrane</keyword>
<name>A0A2S0MFI9_9BURK</name>
<evidence type="ECO:0000313" key="3">
    <source>
        <dbReference type="Proteomes" id="UP000239709"/>
    </source>
</evidence>
<dbReference type="AlphaFoldDB" id="A0A2S0MFI9"/>
<reference evidence="2 3" key="1">
    <citation type="submission" date="2018-03" db="EMBL/GenBank/DDBJ databases">
        <title>Genome sequencing of Ottowia sp.</title>
        <authorList>
            <person name="Kim S.-J."/>
            <person name="Heo J."/>
            <person name="Kwon S.-W."/>
        </authorList>
    </citation>
    <scope>NUCLEOTIDE SEQUENCE [LARGE SCALE GENOMIC DNA]</scope>
    <source>
        <strain evidence="2 3">KADR8-3</strain>
    </source>
</reference>
<dbReference type="EMBL" id="CP027666">
    <property type="protein sequence ID" value="AVO34638.1"/>
    <property type="molecule type" value="Genomic_DNA"/>
</dbReference>